<feature type="region of interest" description="Disordered" evidence="1">
    <location>
        <begin position="73"/>
        <end position="115"/>
    </location>
</feature>
<dbReference type="EMBL" id="UYRU01086973">
    <property type="protein sequence ID" value="VDN35398.1"/>
    <property type="molecule type" value="Genomic_DNA"/>
</dbReference>
<feature type="compositionally biased region" description="Acidic residues" evidence="1">
    <location>
        <begin position="80"/>
        <end position="115"/>
    </location>
</feature>
<sequence>MNCTMEGFQLNAQRGLQDVREMIEFLRGPSGPDFSALTSGLLMGGRTDGLLSGLHAQDRVFNANDWVSRFKANAAASGGADDEDDEDIIDRDEEEEEEREGQEEDNADSSSSDEE</sequence>
<protein>
    <submittedName>
        <fullName evidence="2">Uncharacterized protein</fullName>
    </submittedName>
</protein>
<organism evidence="2 3">
    <name type="scientific">Dibothriocephalus latus</name>
    <name type="common">Fish tapeworm</name>
    <name type="synonym">Diphyllobothrium latum</name>
    <dbReference type="NCBI Taxonomy" id="60516"/>
    <lineage>
        <taxon>Eukaryota</taxon>
        <taxon>Metazoa</taxon>
        <taxon>Spiralia</taxon>
        <taxon>Lophotrochozoa</taxon>
        <taxon>Platyhelminthes</taxon>
        <taxon>Cestoda</taxon>
        <taxon>Eucestoda</taxon>
        <taxon>Diphyllobothriidea</taxon>
        <taxon>Diphyllobothriidae</taxon>
        <taxon>Dibothriocephalus</taxon>
    </lineage>
</organism>
<feature type="non-terminal residue" evidence="2">
    <location>
        <position position="115"/>
    </location>
</feature>
<keyword evidence="3" id="KW-1185">Reference proteome</keyword>
<gene>
    <name evidence="2" type="ORF">DILT_LOCUS16766</name>
</gene>
<accession>A0A3P7NIK4</accession>
<evidence type="ECO:0000313" key="3">
    <source>
        <dbReference type="Proteomes" id="UP000281553"/>
    </source>
</evidence>
<name>A0A3P7NIK4_DIBLA</name>
<proteinExistence type="predicted"/>
<reference evidence="2 3" key="1">
    <citation type="submission" date="2018-11" db="EMBL/GenBank/DDBJ databases">
        <authorList>
            <consortium name="Pathogen Informatics"/>
        </authorList>
    </citation>
    <scope>NUCLEOTIDE SEQUENCE [LARGE SCALE GENOMIC DNA]</scope>
</reference>
<evidence type="ECO:0000256" key="1">
    <source>
        <dbReference type="SAM" id="MobiDB-lite"/>
    </source>
</evidence>
<dbReference type="Proteomes" id="UP000281553">
    <property type="component" value="Unassembled WGS sequence"/>
</dbReference>
<evidence type="ECO:0000313" key="2">
    <source>
        <dbReference type="EMBL" id="VDN35398.1"/>
    </source>
</evidence>
<dbReference type="AlphaFoldDB" id="A0A3P7NIK4"/>